<dbReference type="Proteomes" id="UP000307756">
    <property type="component" value="Unassembled WGS sequence"/>
</dbReference>
<dbReference type="EMBL" id="SWBM01000004">
    <property type="protein sequence ID" value="TKC15686.1"/>
    <property type="molecule type" value="Genomic_DNA"/>
</dbReference>
<dbReference type="RefSeq" id="WP_136832634.1">
    <property type="nucleotide sequence ID" value="NZ_SWBM01000004.1"/>
</dbReference>
<name>A0A4U1D3J1_9BACI</name>
<comment type="caution">
    <text evidence="1">The sequence shown here is derived from an EMBL/GenBank/DDBJ whole genome shotgun (WGS) entry which is preliminary data.</text>
</comment>
<accession>A0A4U1D3J1</accession>
<evidence type="ECO:0000313" key="1">
    <source>
        <dbReference type="EMBL" id="TKC15686.1"/>
    </source>
</evidence>
<sequence length="71" mass="7877">MSVKNLVSNDVAWALEEINSLYRDGKLKGFTIQAMQQDGEFITGSCGDISFLEKLGMIECAKNDIFLSVNE</sequence>
<evidence type="ECO:0000313" key="2">
    <source>
        <dbReference type="Proteomes" id="UP000307756"/>
    </source>
</evidence>
<proteinExistence type="predicted"/>
<protein>
    <submittedName>
        <fullName evidence="1">Uncharacterized protein</fullName>
    </submittedName>
</protein>
<dbReference type="AlphaFoldDB" id="A0A4U1D3J1"/>
<keyword evidence="2" id="KW-1185">Reference proteome</keyword>
<organism evidence="1 2">
    <name type="scientific">Robertmurraya kyonggiensis</name>
    <dbReference type="NCBI Taxonomy" id="1037680"/>
    <lineage>
        <taxon>Bacteria</taxon>
        <taxon>Bacillati</taxon>
        <taxon>Bacillota</taxon>
        <taxon>Bacilli</taxon>
        <taxon>Bacillales</taxon>
        <taxon>Bacillaceae</taxon>
        <taxon>Robertmurraya</taxon>
    </lineage>
</organism>
<gene>
    <name evidence="1" type="ORF">FA727_16300</name>
</gene>
<dbReference type="OrthoDB" id="2888167at2"/>
<reference evidence="1 2" key="1">
    <citation type="journal article" date="2011" name="J. Microbiol.">
        <title>Bacillus kyonggiensis sp. nov., isolated from soil of a lettuce field.</title>
        <authorList>
            <person name="Dong K."/>
            <person name="Lee S."/>
        </authorList>
    </citation>
    <scope>NUCLEOTIDE SEQUENCE [LARGE SCALE GENOMIC DNA]</scope>
    <source>
        <strain evidence="1 2">NB22</strain>
    </source>
</reference>